<evidence type="ECO:0000256" key="1">
    <source>
        <dbReference type="SAM" id="MobiDB-lite"/>
    </source>
</evidence>
<feature type="region of interest" description="Disordered" evidence="1">
    <location>
        <begin position="1"/>
        <end position="22"/>
    </location>
</feature>
<reference evidence="2 3" key="1">
    <citation type="submission" date="2021-06" db="EMBL/GenBank/DDBJ databases">
        <authorList>
            <person name="Palmer J.M."/>
        </authorList>
    </citation>
    <scope>NUCLEOTIDE SEQUENCE [LARGE SCALE GENOMIC DNA]</scope>
    <source>
        <strain evidence="2 3">CL_MEX2019</strain>
        <tissue evidence="2">Muscle</tissue>
    </source>
</reference>
<comment type="caution">
    <text evidence="2">The sequence shown here is derived from an EMBL/GenBank/DDBJ whole genome shotgun (WGS) entry which is preliminary data.</text>
</comment>
<evidence type="ECO:0000313" key="2">
    <source>
        <dbReference type="EMBL" id="MED6292323.1"/>
    </source>
</evidence>
<dbReference type="Proteomes" id="UP001352852">
    <property type="component" value="Unassembled WGS sequence"/>
</dbReference>
<sequence length="125" mass="13779">MVSGPLGKYSSKHSGEDTEKTGTCAGIRKKLIAVEIGRGTGRPGTSYSERLKNSLSTGDTSAVWTSLRNLTAPTHPEQNPRLTNCLNGFYWRHDRKPFTPQIISSTSHSGTNLHLKLCTYIYIIL</sequence>
<keyword evidence="3" id="KW-1185">Reference proteome</keyword>
<dbReference type="EMBL" id="JAHUTJ010071584">
    <property type="protein sequence ID" value="MED6292323.1"/>
    <property type="molecule type" value="Genomic_DNA"/>
</dbReference>
<protein>
    <submittedName>
        <fullName evidence="2">Uncharacterized protein</fullName>
    </submittedName>
</protein>
<name>A0ABU7EYP4_9TELE</name>
<accession>A0ABU7EYP4</accession>
<gene>
    <name evidence="2" type="ORF">CHARACLAT_032665</name>
</gene>
<proteinExistence type="predicted"/>
<evidence type="ECO:0000313" key="3">
    <source>
        <dbReference type="Proteomes" id="UP001352852"/>
    </source>
</evidence>
<organism evidence="2 3">
    <name type="scientific">Characodon lateralis</name>
    <dbReference type="NCBI Taxonomy" id="208331"/>
    <lineage>
        <taxon>Eukaryota</taxon>
        <taxon>Metazoa</taxon>
        <taxon>Chordata</taxon>
        <taxon>Craniata</taxon>
        <taxon>Vertebrata</taxon>
        <taxon>Euteleostomi</taxon>
        <taxon>Actinopterygii</taxon>
        <taxon>Neopterygii</taxon>
        <taxon>Teleostei</taxon>
        <taxon>Neoteleostei</taxon>
        <taxon>Acanthomorphata</taxon>
        <taxon>Ovalentaria</taxon>
        <taxon>Atherinomorphae</taxon>
        <taxon>Cyprinodontiformes</taxon>
        <taxon>Goodeidae</taxon>
        <taxon>Characodon</taxon>
    </lineage>
</organism>